<dbReference type="EMBL" id="JAOCDG010000047">
    <property type="protein sequence ID" value="MDH0690262.1"/>
    <property type="molecule type" value="Genomic_DNA"/>
</dbReference>
<dbReference type="AlphaFoldDB" id="A0ABD4Y5H2"/>
<name>A0ABD4Y5H2_STUST</name>
<organism evidence="1 2">
    <name type="scientific">Stutzerimonas stutzeri</name>
    <name type="common">Pseudomonas stutzeri</name>
    <dbReference type="NCBI Taxonomy" id="316"/>
    <lineage>
        <taxon>Bacteria</taxon>
        <taxon>Pseudomonadati</taxon>
        <taxon>Pseudomonadota</taxon>
        <taxon>Gammaproteobacteria</taxon>
        <taxon>Pseudomonadales</taxon>
        <taxon>Pseudomonadaceae</taxon>
        <taxon>Stutzerimonas</taxon>
    </lineage>
</organism>
<sequence>MSSDPGLVVAILTKDRPGSFTRTLHGLKGVRQPVSALIVVDSSIRKESIDINRRAIGSSCIGSKYYVPLCRVAELPGAETIFSYLRRDLQTFNARHWNTPLAREMAFCIAATISTAANYLFIDDDVLLEGGIDLPSSNSTISPFEISGTPDYCRLGWANKWMKSNYDRSNYSQDIPTESDLPIRSVVRQRLSYGSGMAFVTNVCPREFIPLPDCYGEDVFLLSKHVSRNSWQAAGEVIHAPPHKHIMHPGAILREMIGQSSVNALLFMQGSPVSLGYTVKQAWLLGLSDIDESIRLAQCLIDRPGFDGAALHKLHALLNSIKTNYKEIGFESMKRILCDFMRRCNSRSKIRPELIACAVGDLRF</sequence>
<dbReference type="RefSeq" id="WP_279649522.1">
    <property type="nucleotide sequence ID" value="NZ_JAOCDG010000047.1"/>
</dbReference>
<accession>A0ABD4Y5H2</accession>
<dbReference type="Proteomes" id="UP001161139">
    <property type="component" value="Unassembled WGS sequence"/>
</dbReference>
<evidence type="ECO:0000313" key="2">
    <source>
        <dbReference type="Proteomes" id="UP001161139"/>
    </source>
</evidence>
<protein>
    <recommendedName>
        <fullName evidence="3">Glycosyltransferase family 2 protein</fullName>
    </recommendedName>
</protein>
<comment type="caution">
    <text evidence="1">The sequence shown here is derived from an EMBL/GenBank/DDBJ whole genome shotgun (WGS) entry which is preliminary data.</text>
</comment>
<reference evidence="1" key="1">
    <citation type="submission" date="2022-09" db="EMBL/GenBank/DDBJ databases">
        <title>Intensive care unit water sources are persistently colonized with multi-drug resistant bacteria and are the site of extensive horizontal gene transfer of antibiotic resistance genes.</title>
        <authorList>
            <person name="Diorio-Toth L."/>
        </authorList>
    </citation>
    <scope>NUCLEOTIDE SEQUENCE</scope>
    <source>
        <strain evidence="1">GD03864</strain>
    </source>
</reference>
<proteinExistence type="predicted"/>
<evidence type="ECO:0000313" key="1">
    <source>
        <dbReference type="EMBL" id="MDH0690262.1"/>
    </source>
</evidence>
<gene>
    <name evidence="1" type="ORF">N5D09_19400</name>
</gene>
<evidence type="ECO:0008006" key="3">
    <source>
        <dbReference type="Google" id="ProtNLM"/>
    </source>
</evidence>